<keyword evidence="2" id="KW-1185">Reference proteome</keyword>
<reference evidence="1" key="1">
    <citation type="submission" date="2022-05" db="EMBL/GenBank/DDBJ databases">
        <title>Sphingomonas sp. strain RMG20 Genome sequencing and assembly.</title>
        <authorList>
            <person name="Kim I."/>
        </authorList>
    </citation>
    <scope>NUCLEOTIDE SEQUENCE</scope>
    <source>
        <strain evidence="1">RMG20</strain>
    </source>
</reference>
<dbReference type="RefSeq" id="WP_250754538.1">
    <property type="nucleotide sequence ID" value="NZ_CP098401.1"/>
</dbReference>
<organism evidence="1 2">
    <name type="scientific">Sphingomonas donggukensis</name>
    <dbReference type="NCBI Taxonomy" id="2949093"/>
    <lineage>
        <taxon>Bacteria</taxon>
        <taxon>Pseudomonadati</taxon>
        <taxon>Pseudomonadota</taxon>
        <taxon>Alphaproteobacteria</taxon>
        <taxon>Sphingomonadales</taxon>
        <taxon>Sphingomonadaceae</taxon>
        <taxon>Sphingomonas</taxon>
    </lineage>
</organism>
<gene>
    <name evidence="1" type="ORF">M9980_06395</name>
</gene>
<sequence>MSMIAVTKRPSYLSGGRDRRGLYPFGRKRATAMEPRQSRLVVQAYHERAQIMANDNLNDGTALDVEFTPESAPAAPASRFDATAEKARGARALVKDEAGKLGGQATDRIRAFADDGKARATGALGELAKAIDDAAGTIDDKVGVQFGGYARSASSAVSDFSKKLEAKDVDAIFDDAREFVRKSPGVAIGAAAAVGFVLARVLWSGVDANRDR</sequence>
<evidence type="ECO:0000313" key="2">
    <source>
        <dbReference type="Proteomes" id="UP001055580"/>
    </source>
</evidence>
<accession>A0ABY4U0C3</accession>
<evidence type="ECO:0008006" key="3">
    <source>
        <dbReference type="Google" id="ProtNLM"/>
    </source>
</evidence>
<dbReference type="EMBL" id="CP098401">
    <property type="protein sequence ID" value="URW76819.1"/>
    <property type="molecule type" value="Genomic_DNA"/>
</dbReference>
<dbReference type="Proteomes" id="UP001055580">
    <property type="component" value="Chromosome"/>
</dbReference>
<evidence type="ECO:0000313" key="1">
    <source>
        <dbReference type="EMBL" id="URW76819.1"/>
    </source>
</evidence>
<name>A0ABY4U0C3_9SPHN</name>
<proteinExistence type="predicted"/>
<protein>
    <recommendedName>
        <fullName evidence="3">DUF883 family protein</fullName>
    </recommendedName>
</protein>